<keyword evidence="3" id="KW-1185">Reference proteome</keyword>
<dbReference type="EMBL" id="JACHHX010000008">
    <property type="protein sequence ID" value="MBB5015539.1"/>
    <property type="molecule type" value="Genomic_DNA"/>
</dbReference>
<organism evidence="2 3">
    <name type="scientific">Rehaibacterium terrae</name>
    <dbReference type="NCBI Taxonomy" id="1341696"/>
    <lineage>
        <taxon>Bacteria</taxon>
        <taxon>Pseudomonadati</taxon>
        <taxon>Pseudomonadota</taxon>
        <taxon>Gammaproteobacteria</taxon>
        <taxon>Lysobacterales</taxon>
        <taxon>Lysobacteraceae</taxon>
        <taxon>Rehaibacterium</taxon>
    </lineage>
</organism>
<accession>A0A7W7XZW2</accession>
<dbReference type="AlphaFoldDB" id="A0A7W7XZW2"/>
<gene>
    <name evidence="2" type="ORF">HNQ58_001443</name>
</gene>
<evidence type="ECO:0008006" key="4">
    <source>
        <dbReference type="Google" id="ProtNLM"/>
    </source>
</evidence>
<dbReference type="Proteomes" id="UP000519004">
    <property type="component" value="Unassembled WGS sequence"/>
</dbReference>
<evidence type="ECO:0000256" key="1">
    <source>
        <dbReference type="SAM" id="SignalP"/>
    </source>
</evidence>
<name>A0A7W7XZW2_9GAMM</name>
<evidence type="ECO:0000313" key="2">
    <source>
        <dbReference type="EMBL" id="MBB5015539.1"/>
    </source>
</evidence>
<sequence length="130" mass="13910">MYKTSCLLAVLALAFSVDADAQAVRSAIRGQIPAEQAIEFVDREGTVCGKVESVRHAQNSSGEPTFLYMGGDFPRHTFSVRIWGKDRDKFRPEPEALAGKVLCATGRIARASGRAEIVVASPSSLALAAD</sequence>
<evidence type="ECO:0000313" key="3">
    <source>
        <dbReference type="Proteomes" id="UP000519004"/>
    </source>
</evidence>
<keyword evidence="1" id="KW-0732">Signal</keyword>
<protein>
    <recommendedName>
        <fullName evidence="4">DNA-binding protein</fullName>
    </recommendedName>
</protein>
<dbReference type="RefSeq" id="WP_221301199.1">
    <property type="nucleotide sequence ID" value="NZ_JACHHX010000008.1"/>
</dbReference>
<feature type="chain" id="PRO_5031077074" description="DNA-binding protein" evidence="1">
    <location>
        <begin position="22"/>
        <end position="130"/>
    </location>
</feature>
<reference evidence="2 3" key="1">
    <citation type="submission" date="2020-08" db="EMBL/GenBank/DDBJ databases">
        <title>Genomic Encyclopedia of Type Strains, Phase IV (KMG-IV): sequencing the most valuable type-strain genomes for metagenomic binning, comparative biology and taxonomic classification.</title>
        <authorList>
            <person name="Goeker M."/>
        </authorList>
    </citation>
    <scope>NUCLEOTIDE SEQUENCE [LARGE SCALE GENOMIC DNA]</scope>
    <source>
        <strain evidence="2 3">DSM 25897</strain>
    </source>
</reference>
<proteinExistence type="predicted"/>
<comment type="caution">
    <text evidence="2">The sequence shown here is derived from an EMBL/GenBank/DDBJ whole genome shotgun (WGS) entry which is preliminary data.</text>
</comment>
<feature type="signal peptide" evidence="1">
    <location>
        <begin position="1"/>
        <end position="21"/>
    </location>
</feature>